<dbReference type="PRINTS" id="PR00397">
    <property type="entry name" value="SIROHAEM"/>
</dbReference>
<keyword evidence="7" id="KW-0411">Iron-sulfur</keyword>
<dbReference type="Gene3D" id="3.30.413.10">
    <property type="entry name" value="Sulfite Reductase Hemoprotein, domain 1"/>
    <property type="match status" value="2"/>
</dbReference>
<dbReference type="InterPro" id="IPR006067">
    <property type="entry name" value="NO2/SO3_Rdtase_4Fe4S_dom"/>
</dbReference>
<dbReference type="InParanoid" id="W0RC07"/>
<keyword evidence="2" id="KW-0004">4Fe-4S</keyword>
<dbReference type="FunCoup" id="W0RC07">
    <property type="interactions" value="288"/>
</dbReference>
<dbReference type="GO" id="GO:0046872">
    <property type="term" value="F:metal ion binding"/>
    <property type="evidence" value="ECO:0007669"/>
    <property type="project" value="UniProtKB-KW"/>
</dbReference>
<accession>W0RC07</accession>
<evidence type="ECO:0000259" key="9">
    <source>
        <dbReference type="Pfam" id="PF03460"/>
    </source>
</evidence>
<dbReference type="InterPro" id="IPR005117">
    <property type="entry name" value="NiRdtase/SiRdtase_haem-b_fer"/>
</dbReference>
<proteinExistence type="inferred from homology"/>
<dbReference type="InterPro" id="IPR006066">
    <property type="entry name" value="NO2/SO3_Rdtase_FeS/sirohaem_BS"/>
</dbReference>
<keyword evidence="4" id="KW-0479">Metal-binding</keyword>
<evidence type="ECO:0000256" key="6">
    <source>
        <dbReference type="ARBA" id="ARBA00023004"/>
    </source>
</evidence>
<dbReference type="GO" id="GO:0016491">
    <property type="term" value="F:oxidoreductase activity"/>
    <property type="evidence" value="ECO:0007669"/>
    <property type="project" value="UniProtKB-KW"/>
</dbReference>
<keyword evidence="3" id="KW-0349">Heme</keyword>
<dbReference type="PATRIC" id="fig|861299.3.peg.1118"/>
<evidence type="ECO:0000259" key="8">
    <source>
        <dbReference type="Pfam" id="PF01077"/>
    </source>
</evidence>
<feature type="domain" description="Nitrite/sulphite reductase 4Fe-4S" evidence="8">
    <location>
        <begin position="146"/>
        <end position="302"/>
    </location>
</feature>
<dbReference type="PANTHER" id="PTHR32439">
    <property type="entry name" value="FERREDOXIN--NITRITE REDUCTASE, CHLOROPLASTIC"/>
    <property type="match status" value="1"/>
</dbReference>
<evidence type="ECO:0000313" key="11">
    <source>
        <dbReference type="Proteomes" id="UP000019151"/>
    </source>
</evidence>
<dbReference type="AlphaFoldDB" id="W0RC07"/>
<evidence type="ECO:0000256" key="1">
    <source>
        <dbReference type="ARBA" id="ARBA00010429"/>
    </source>
</evidence>
<dbReference type="KEGG" id="gba:J421_1102"/>
<dbReference type="eggNOG" id="COG0155">
    <property type="taxonomic scope" value="Bacteria"/>
</dbReference>
<evidence type="ECO:0000256" key="5">
    <source>
        <dbReference type="ARBA" id="ARBA00023002"/>
    </source>
</evidence>
<dbReference type="STRING" id="861299.J421_1102"/>
<dbReference type="SUPFAM" id="SSF55124">
    <property type="entry name" value="Nitrite/Sulfite reductase N-terminal domain-like"/>
    <property type="match status" value="2"/>
</dbReference>
<dbReference type="InterPro" id="IPR051329">
    <property type="entry name" value="NIR_SIR_4Fe-4S"/>
</dbReference>
<protein>
    <submittedName>
        <fullName evidence="10">Nitrite/sulfite reductase hemoprotein beta-component ferrodoxin domain protein</fullName>
    </submittedName>
</protein>
<dbReference type="RefSeq" id="WP_025410165.1">
    <property type="nucleotide sequence ID" value="NZ_CP007128.1"/>
</dbReference>
<dbReference type="Pfam" id="PF01077">
    <property type="entry name" value="NIR_SIR"/>
    <property type="match status" value="2"/>
</dbReference>
<dbReference type="Gene3D" id="3.90.480.20">
    <property type="match status" value="1"/>
</dbReference>
<dbReference type="PROSITE" id="PS00365">
    <property type="entry name" value="NIR_SIR"/>
    <property type="match status" value="1"/>
</dbReference>
<dbReference type="OrthoDB" id="3189055at2"/>
<organism evidence="10 11">
    <name type="scientific">Gemmatirosa kalamazoonensis</name>
    <dbReference type="NCBI Taxonomy" id="861299"/>
    <lineage>
        <taxon>Bacteria</taxon>
        <taxon>Pseudomonadati</taxon>
        <taxon>Gemmatimonadota</taxon>
        <taxon>Gemmatimonadia</taxon>
        <taxon>Gemmatimonadales</taxon>
        <taxon>Gemmatimonadaceae</taxon>
        <taxon>Gemmatirosa</taxon>
    </lineage>
</organism>
<dbReference type="PANTHER" id="PTHR32439:SF0">
    <property type="entry name" value="FERREDOXIN--NITRITE REDUCTASE, CHLOROPLASTIC"/>
    <property type="match status" value="1"/>
</dbReference>
<keyword evidence="11" id="KW-1185">Reference proteome</keyword>
<evidence type="ECO:0000256" key="7">
    <source>
        <dbReference type="ARBA" id="ARBA00023014"/>
    </source>
</evidence>
<feature type="domain" description="Nitrite/Sulfite reductase ferredoxin-like" evidence="9">
    <location>
        <begin position="326"/>
        <end position="389"/>
    </location>
</feature>
<evidence type="ECO:0000313" key="10">
    <source>
        <dbReference type="EMBL" id="AHG88639.1"/>
    </source>
</evidence>
<dbReference type="Pfam" id="PF03460">
    <property type="entry name" value="NIR_SIR_ferr"/>
    <property type="match status" value="2"/>
</dbReference>
<dbReference type="SUPFAM" id="SSF56014">
    <property type="entry name" value="Nitrite and sulphite reductase 4Fe-4S domain-like"/>
    <property type="match status" value="2"/>
</dbReference>
<evidence type="ECO:0000256" key="2">
    <source>
        <dbReference type="ARBA" id="ARBA00022485"/>
    </source>
</evidence>
<keyword evidence="5" id="KW-0560">Oxidoreductase</keyword>
<dbReference type="HOGENOM" id="CLU_015667_2_3_0"/>
<dbReference type="Proteomes" id="UP000019151">
    <property type="component" value="Chromosome"/>
</dbReference>
<name>W0RC07_9BACT</name>
<feature type="domain" description="Nitrite/Sulfite reductase ferredoxin-like" evidence="9">
    <location>
        <begin position="76"/>
        <end position="136"/>
    </location>
</feature>
<dbReference type="GO" id="GO:0051539">
    <property type="term" value="F:4 iron, 4 sulfur cluster binding"/>
    <property type="evidence" value="ECO:0007669"/>
    <property type="project" value="UniProtKB-KW"/>
</dbReference>
<reference evidence="10 11" key="1">
    <citation type="journal article" date="2014" name="Genome Announc.">
        <title>Genome Sequence and Methylome of Soil Bacterium Gemmatirosa kalamazoonensis KBS708T, a Member of the Rarely Cultivated Gemmatimonadetes Phylum.</title>
        <authorList>
            <person name="Debruyn J.M."/>
            <person name="Radosevich M."/>
            <person name="Wommack K.E."/>
            <person name="Polson S.W."/>
            <person name="Hauser L.J."/>
            <person name="Fawaz M.N."/>
            <person name="Korlach J."/>
            <person name="Tsai Y.C."/>
        </authorList>
    </citation>
    <scope>NUCLEOTIDE SEQUENCE [LARGE SCALE GENOMIC DNA]</scope>
    <source>
        <strain evidence="10 11">KBS708</strain>
    </source>
</reference>
<sequence>MTDVTDDTATDDRKETAAQRVERIKREKAPWSIMDDIRRYAREGFASIPVEDLGVRFRAWGLYTQGDGRGTRGEEQPFFMMRVRTPNGLLTSAMVRTIADLADRYARGAIDITNRQNFQLHWLRIEDIPTVWDALSSVGWTSQGACGDNTRTVTGCPLAGVDHEELIDASPIALAVDRFLNGNADYANLPRKFKITITGCAHWCTYPEINDVGATAVRRADGVVGFHVRVGGGLSTRPHLAVKLPAFVLAEQLPEVVNAIVGIFRDSDELRQNRAKARMKFLFINHGWTADSFLAEIERRVGYSLAPAVEEHPPEGRYRDHLGVQPQKQPGLHYAAFSVLSGRIDPERLRAVARLADTYGDGSLRLTATQNVVVPNIPAERLTAFEAEAAVVGALRSSPFQRGTVSCTGSEFCKLAIVETKQFSIRLAEALEARLPGFSESIKLHVTGCPNACGQHWIADVGLQGVLLNQGGEQVEGFDVFVGGGLGAHSATAHRVGFRASADALPDALERLFSVYDAERDGDESFREWTSRVGDAAVKAALAGVPAAPSLPNAKAVAVPA</sequence>
<comment type="similarity">
    <text evidence="1">Belongs to the nitrite and sulfite reductase 4Fe-4S domain family.</text>
</comment>
<keyword evidence="6" id="KW-0408">Iron</keyword>
<feature type="domain" description="Nitrite/sulphite reductase 4Fe-4S" evidence="8">
    <location>
        <begin position="402"/>
        <end position="534"/>
    </location>
</feature>
<gene>
    <name evidence="10" type="ORF">J421_1102</name>
</gene>
<evidence type="ECO:0000256" key="3">
    <source>
        <dbReference type="ARBA" id="ARBA00022617"/>
    </source>
</evidence>
<dbReference type="GO" id="GO:0020037">
    <property type="term" value="F:heme binding"/>
    <property type="evidence" value="ECO:0007669"/>
    <property type="project" value="InterPro"/>
</dbReference>
<evidence type="ECO:0000256" key="4">
    <source>
        <dbReference type="ARBA" id="ARBA00022723"/>
    </source>
</evidence>
<dbReference type="InterPro" id="IPR045854">
    <property type="entry name" value="NO2/SO3_Rdtase_4Fe4S_sf"/>
</dbReference>
<dbReference type="EMBL" id="CP007128">
    <property type="protein sequence ID" value="AHG88639.1"/>
    <property type="molecule type" value="Genomic_DNA"/>
</dbReference>
<dbReference type="InterPro" id="IPR036136">
    <property type="entry name" value="Nit/Sulf_reduc_fer-like_dom_sf"/>
</dbReference>